<gene>
    <name evidence="2" type="ORF">H7849_04750</name>
</gene>
<feature type="domain" description="Cupin type-2" evidence="1">
    <location>
        <begin position="76"/>
        <end position="142"/>
    </location>
</feature>
<sequence>MDTFAHQRRSILLRLGSLGISQVLPQGIAVAQATALQASVLNATEGEHLIHFRDHGNIFIKFGAANGSSELAMGTQQVMTGTGIPTHRHFKMDEDFYVLEGSGTVLLNDVRNPFEKGSTIYIPRNTWHGFENPDHELLLLWVVSPAGLDGFFRDTCSPPGMPAKQLTREQIKDLALRKYDTEFR</sequence>
<organism evidence="2 3">
    <name type="scientific">Alloacidobacterium dinghuense</name>
    <dbReference type="NCBI Taxonomy" id="2763107"/>
    <lineage>
        <taxon>Bacteria</taxon>
        <taxon>Pseudomonadati</taxon>
        <taxon>Acidobacteriota</taxon>
        <taxon>Terriglobia</taxon>
        <taxon>Terriglobales</taxon>
        <taxon>Acidobacteriaceae</taxon>
        <taxon>Alloacidobacterium</taxon>
    </lineage>
</organism>
<dbReference type="PANTHER" id="PTHR36440:SF1">
    <property type="entry name" value="PUTATIVE (AFU_ORTHOLOGUE AFUA_8G07350)-RELATED"/>
    <property type="match status" value="1"/>
</dbReference>
<dbReference type="RefSeq" id="WP_186744581.1">
    <property type="nucleotide sequence ID" value="NZ_CP060394.1"/>
</dbReference>
<reference evidence="2 3" key="1">
    <citation type="submission" date="2020-08" db="EMBL/GenBank/DDBJ databases">
        <title>Edaphobacter telluris sp. nov. and Acidobacterium dinghuensis sp. nov., two acidobacteria isolated from forest soil.</title>
        <authorList>
            <person name="Fu J."/>
            <person name="Qiu L."/>
        </authorList>
    </citation>
    <scope>NUCLEOTIDE SEQUENCE [LARGE SCALE GENOMIC DNA]</scope>
    <source>
        <strain evidence="2">4Y35</strain>
    </source>
</reference>
<protein>
    <submittedName>
        <fullName evidence="2">Cupin domain-containing protein</fullName>
    </submittedName>
</protein>
<evidence type="ECO:0000313" key="2">
    <source>
        <dbReference type="EMBL" id="QNI33277.1"/>
    </source>
</evidence>
<dbReference type="Proteomes" id="UP000515312">
    <property type="component" value="Chromosome"/>
</dbReference>
<proteinExistence type="predicted"/>
<keyword evidence="3" id="KW-1185">Reference proteome</keyword>
<dbReference type="InterPro" id="IPR014710">
    <property type="entry name" value="RmlC-like_jellyroll"/>
</dbReference>
<accession>A0A7G8BL57</accession>
<dbReference type="PANTHER" id="PTHR36440">
    <property type="entry name" value="PUTATIVE (AFU_ORTHOLOGUE AFUA_8G07350)-RELATED"/>
    <property type="match status" value="1"/>
</dbReference>
<dbReference type="EMBL" id="CP060394">
    <property type="protein sequence ID" value="QNI33277.1"/>
    <property type="molecule type" value="Genomic_DNA"/>
</dbReference>
<name>A0A7G8BL57_9BACT</name>
<dbReference type="KEGG" id="adin:H7849_04750"/>
<dbReference type="AlphaFoldDB" id="A0A7G8BL57"/>
<dbReference type="InterPro" id="IPR053146">
    <property type="entry name" value="QDO-like"/>
</dbReference>
<dbReference type="Gene3D" id="2.60.120.10">
    <property type="entry name" value="Jelly Rolls"/>
    <property type="match status" value="1"/>
</dbReference>
<dbReference type="SUPFAM" id="SSF51182">
    <property type="entry name" value="RmlC-like cupins"/>
    <property type="match status" value="1"/>
</dbReference>
<evidence type="ECO:0000313" key="3">
    <source>
        <dbReference type="Proteomes" id="UP000515312"/>
    </source>
</evidence>
<dbReference type="Pfam" id="PF07883">
    <property type="entry name" value="Cupin_2"/>
    <property type="match status" value="1"/>
</dbReference>
<dbReference type="InterPro" id="IPR013096">
    <property type="entry name" value="Cupin_2"/>
</dbReference>
<dbReference type="InterPro" id="IPR011051">
    <property type="entry name" value="RmlC_Cupin_sf"/>
</dbReference>
<evidence type="ECO:0000259" key="1">
    <source>
        <dbReference type="Pfam" id="PF07883"/>
    </source>
</evidence>